<evidence type="ECO:0000313" key="1">
    <source>
        <dbReference type="EMBL" id="AWH93508.1"/>
    </source>
</evidence>
<dbReference type="OrthoDB" id="9887177at2"/>
<proteinExistence type="predicted"/>
<dbReference type="AlphaFoldDB" id="A0A2S1RB49"/>
<dbReference type="Proteomes" id="UP000244928">
    <property type="component" value="Chromosome"/>
</dbReference>
<protein>
    <submittedName>
        <fullName evidence="1">Uncharacterized protein</fullName>
    </submittedName>
</protein>
<dbReference type="RefSeq" id="WP_108848860.1">
    <property type="nucleotide sequence ID" value="NZ_CP015449.1"/>
</dbReference>
<reference evidence="1 2" key="1">
    <citation type="submission" date="2016-04" db="EMBL/GenBank/DDBJ databases">
        <title>Complete genome sequence of Dietzia lutea YIM 80766T, a strain isolated from desert soil in Egypt.</title>
        <authorList>
            <person name="Zhao J."/>
            <person name="Hu B."/>
            <person name="Geng S."/>
            <person name="Nie Y."/>
            <person name="Tang Y."/>
        </authorList>
    </citation>
    <scope>NUCLEOTIDE SEQUENCE [LARGE SCALE GENOMIC DNA]</scope>
    <source>
        <strain evidence="1 2">YIM 80766</strain>
    </source>
</reference>
<sequence length="62" mass="6322">MIFRPDGPISGPMYDAINAVFGAFAGSLEAIGIPFEQSAVPLSFLAMPFVGGSSYLPAALGS</sequence>
<dbReference type="EMBL" id="CP015449">
    <property type="protein sequence ID" value="AWH93508.1"/>
    <property type="molecule type" value="Genomic_DNA"/>
</dbReference>
<evidence type="ECO:0000313" key="2">
    <source>
        <dbReference type="Proteomes" id="UP000244928"/>
    </source>
</evidence>
<keyword evidence="2" id="KW-1185">Reference proteome</keyword>
<organism evidence="1 2">
    <name type="scientific">Dietzia lutea</name>
    <dbReference type="NCBI Taxonomy" id="546160"/>
    <lineage>
        <taxon>Bacteria</taxon>
        <taxon>Bacillati</taxon>
        <taxon>Actinomycetota</taxon>
        <taxon>Actinomycetes</taxon>
        <taxon>Mycobacteriales</taxon>
        <taxon>Dietziaceae</taxon>
        <taxon>Dietzia</taxon>
    </lineage>
</organism>
<dbReference type="KEGG" id="dlu:A6035_16470"/>
<name>A0A2S1RB49_9ACTN</name>
<accession>A0A2S1RB49</accession>
<gene>
    <name evidence="1" type="ORF">A6035_16470</name>
</gene>